<dbReference type="InterPro" id="IPR029016">
    <property type="entry name" value="GAF-like_dom_sf"/>
</dbReference>
<dbReference type="InterPro" id="IPR003594">
    <property type="entry name" value="HATPase_dom"/>
</dbReference>
<dbReference type="InterPro" id="IPR036890">
    <property type="entry name" value="HATPase_C_sf"/>
</dbReference>
<feature type="domain" description="Response regulatory" evidence="11">
    <location>
        <begin position="583"/>
        <end position="699"/>
    </location>
</feature>
<dbReference type="PRINTS" id="PR00344">
    <property type="entry name" value="BCTRLSENSOR"/>
</dbReference>
<dbReference type="Gene3D" id="3.30.565.10">
    <property type="entry name" value="Histidine kinase-like ATPase, C-terminal domain"/>
    <property type="match status" value="1"/>
</dbReference>
<dbReference type="RefSeq" id="WP_394381641.1">
    <property type="nucleotide sequence ID" value="NZ_JBIGIB010000001.1"/>
</dbReference>
<evidence type="ECO:0000259" key="13">
    <source>
        <dbReference type="PROSITE" id="PS50113"/>
    </source>
</evidence>
<evidence type="ECO:0000313" key="15">
    <source>
        <dbReference type="Proteomes" id="UP001606303"/>
    </source>
</evidence>
<dbReference type="Gene3D" id="1.10.287.130">
    <property type="match status" value="1"/>
</dbReference>
<accession>A0ABW7GUY6</accession>
<dbReference type="InterPro" id="IPR013767">
    <property type="entry name" value="PAS_fold"/>
</dbReference>
<dbReference type="SUPFAM" id="SSF47384">
    <property type="entry name" value="Homodimeric domain of signal transducing histidine kinase"/>
    <property type="match status" value="1"/>
</dbReference>
<dbReference type="SMART" id="SM00065">
    <property type="entry name" value="GAF"/>
    <property type="match status" value="1"/>
</dbReference>
<dbReference type="SUPFAM" id="SSF55785">
    <property type="entry name" value="PYP-like sensor domain (PAS domain)"/>
    <property type="match status" value="1"/>
</dbReference>
<dbReference type="PROSITE" id="PS50109">
    <property type="entry name" value="HIS_KIN"/>
    <property type="match status" value="1"/>
</dbReference>
<evidence type="ECO:0000256" key="2">
    <source>
        <dbReference type="ARBA" id="ARBA00012438"/>
    </source>
</evidence>
<evidence type="ECO:0000256" key="9">
    <source>
        <dbReference type="PROSITE-ProRule" id="PRU00169"/>
    </source>
</evidence>
<dbReference type="Pfam" id="PF13185">
    <property type="entry name" value="GAF_2"/>
    <property type="match status" value="1"/>
</dbReference>
<feature type="domain" description="Histidine kinase" evidence="10">
    <location>
        <begin position="331"/>
        <end position="562"/>
    </location>
</feature>
<dbReference type="Gene3D" id="3.40.50.2300">
    <property type="match status" value="1"/>
</dbReference>
<dbReference type="Pfam" id="PF00512">
    <property type="entry name" value="HisKA"/>
    <property type="match status" value="1"/>
</dbReference>
<comment type="caution">
    <text evidence="14">The sequence shown here is derived from an EMBL/GenBank/DDBJ whole genome shotgun (WGS) entry which is preliminary data.</text>
</comment>
<keyword evidence="4" id="KW-0808">Transferase</keyword>
<keyword evidence="5" id="KW-0547">Nucleotide-binding</keyword>
<evidence type="ECO:0000256" key="3">
    <source>
        <dbReference type="ARBA" id="ARBA00022553"/>
    </source>
</evidence>
<dbReference type="Pfam" id="PF00072">
    <property type="entry name" value="Response_reg"/>
    <property type="match status" value="1"/>
</dbReference>
<dbReference type="PROSITE" id="PS50113">
    <property type="entry name" value="PAC"/>
    <property type="match status" value="1"/>
</dbReference>
<keyword evidence="7" id="KW-0067">ATP-binding</keyword>
<dbReference type="NCBIfam" id="TIGR00229">
    <property type="entry name" value="sensory_box"/>
    <property type="match status" value="1"/>
</dbReference>
<keyword evidence="8" id="KW-0902">Two-component regulatory system</keyword>
<evidence type="ECO:0000256" key="4">
    <source>
        <dbReference type="ARBA" id="ARBA00022679"/>
    </source>
</evidence>
<dbReference type="PROSITE" id="PS50112">
    <property type="entry name" value="PAS"/>
    <property type="match status" value="1"/>
</dbReference>
<dbReference type="InterPro" id="IPR003661">
    <property type="entry name" value="HisK_dim/P_dom"/>
</dbReference>
<dbReference type="SMART" id="SM00091">
    <property type="entry name" value="PAS"/>
    <property type="match status" value="1"/>
</dbReference>
<sequence>MSASDLPPAPPAKLAPPPPVVDDLAFYRSLFSAAADGLLLVDSTGAIVLANAAVEHLLGYAPQALVGVSVDQLVPDSIRPRHAAYRQAYDEAPRARPMGTHSELAARRQDGSEVLVEIALSPVRSHGASYVVAAIRDISTYPRVKQALKRARYSEHLALMGRMAVDERDPQQLLMRAPELAAQALEAEFSSVMLLEPDRQQLRLVSRYGEFASMPVGRCLPVQGASAAGYVLAHGQPLLVPDLAQERRFEVPQAELDAGMVNLLAVPLSDRGRTTGVMCVRSRVAAQFGEEETRFLQSLADLLATCLQRAQSEEALGHAQRLESVGQLTGGIAHDFNNLLTVIQGNLQVLEELPALAGHEFGQQLVSAATRAAHRGAELTSKLLAFSRRQVLQPAAVDVAALLEALADMLRRTLDQRIAIRVQLPPSGDEPLAVLADPGQLEAALLNLAINARDAMPEGGSLTFTAAPATELPGAVRRELNDPSARHERYLRIAIADTGTGMPESVKERAFEPFFTTKQPGRGTGLGLSTVYGFAKQSRGAVVIDSAPGAGTTLTLYLPRPWAEAPEPADEPAVSHALPPGLRVLMVEDDAEVRAVALRFLATLGCEVTACASAEQALLVLGGEARFDLLLSDIALGAGMRGTELAKQAQRRWPALAVLLMSGFSADLLEADQACPPDWELLQKPYSRGELAQAIARAVSARS</sequence>
<protein>
    <recommendedName>
        <fullName evidence="2">histidine kinase</fullName>
        <ecNumber evidence="2">2.7.13.3</ecNumber>
    </recommendedName>
</protein>
<feature type="domain" description="PAC" evidence="13">
    <location>
        <begin position="100"/>
        <end position="150"/>
    </location>
</feature>
<dbReference type="InterPro" id="IPR000700">
    <property type="entry name" value="PAS-assoc_C"/>
</dbReference>
<gene>
    <name evidence="14" type="ORF">ACG01O_04135</name>
</gene>
<evidence type="ECO:0000259" key="10">
    <source>
        <dbReference type="PROSITE" id="PS50109"/>
    </source>
</evidence>
<dbReference type="SUPFAM" id="SSF55781">
    <property type="entry name" value="GAF domain-like"/>
    <property type="match status" value="1"/>
</dbReference>
<evidence type="ECO:0000313" key="14">
    <source>
        <dbReference type="EMBL" id="MFG6465792.1"/>
    </source>
</evidence>
<dbReference type="SMART" id="SM00388">
    <property type="entry name" value="HisKA"/>
    <property type="match status" value="1"/>
</dbReference>
<dbReference type="SUPFAM" id="SSF55874">
    <property type="entry name" value="ATPase domain of HSP90 chaperone/DNA topoisomerase II/histidine kinase"/>
    <property type="match status" value="1"/>
</dbReference>
<dbReference type="Gene3D" id="3.30.450.40">
    <property type="match status" value="1"/>
</dbReference>
<dbReference type="CDD" id="cd00130">
    <property type="entry name" value="PAS"/>
    <property type="match status" value="1"/>
</dbReference>
<dbReference type="EMBL" id="JBIGIB010000001">
    <property type="protein sequence ID" value="MFG6465792.1"/>
    <property type="molecule type" value="Genomic_DNA"/>
</dbReference>
<dbReference type="InterPro" id="IPR005467">
    <property type="entry name" value="His_kinase_dom"/>
</dbReference>
<dbReference type="InterPro" id="IPR001789">
    <property type="entry name" value="Sig_transdc_resp-reg_receiver"/>
</dbReference>
<dbReference type="SUPFAM" id="SSF52172">
    <property type="entry name" value="CheY-like"/>
    <property type="match status" value="1"/>
</dbReference>
<dbReference type="CDD" id="cd00082">
    <property type="entry name" value="HisKA"/>
    <property type="match status" value="1"/>
</dbReference>
<proteinExistence type="predicted"/>
<dbReference type="SMART" id="SM00387">
    <property type="entry name" value="HATPase_c"/>
    <property type="match status" value="1"/>
</dbReference>
<dbReference type="Proteomes" id="UP001606303">
    <property type="component" value="Unassembled WGS sequence"/>
</dbReference>
<organism evidence="14 15">
    <name type="scientific">Pelomonas baiyunensis</name>
    <dbReference type="NCBI Taxonomy" id="3299026"/>
    <lineage>
        <taxon>Bacteria</taxon>
        <taxon>Pseudomonadati</taxon>
        <taxon>Pseudomonadota</taxon>
        <taxon>Betaproteobacteria</taxon>
        <taxon>Burkholderiales</taxon>
        <taxon>Sphaerotilaceae</taxon>
        <taxon>Roseateles</taxon>
    </lineage>
</organism>
<evidence type="ECO:0000256" key="1">
    <source>
        <dbReference type="ARBA" id="ARBA00000085"/>
    </source>
</evidence>
<dbReference type="InterPro" id="IPR011006">
    <property type="entry name" value="CheY-like_superfamily"/>
</dbReference>
<evidence type="ECO:0000256" key="6">
    <source>
        <dbReference type="ARBA" id="ARBA00022777"/>
    </source>
</evidence>
<keyword evidence="3 9" id="KW-0597">Phosphoprotein</keyword>
<comment type="catalytic activity">
    <reaction evidence="1">
        <text>ATP + protein L-histidine = ADP + protein N-phospho-L-histidine.</text>
        <dbReference type="EC" id="2.7.13.3"/>
    </reaction>
</comment>
<evidence type="ECO:0000256" key="8">
    <source>
        <dbReference type="ARBA" id="ARBA00023012"/>
    </source>
</evidence>
<dbReference type="InterPro" id="IPR000014">
    <property type="entry name" value="PAS"/>
</dbReference>
<dbReference type="InterPro" id="IPR036097">
    <property type="entry name" value="HisK_dim/P_sf"/>
</dbReference>
<evidence type="ECO:0000259" key="12">
    <source>
        <dbReference type="PROSITE" id="PS50112"/>
    </source>
</evidence>
<evidence type="ECO:0000259" key="11">
    <source>
        <dbReference type="PROSITE" id="PS50110"/>
    </source>
</evidence>
<dbReference type="InterPro" id="IPR035965">
    <property type="entry name" value="PAS-like_dom_sf"/>
</dbReference>
<keyword evidence="15" id="KW-1185">Reference proteome</keyword>
<dbReference type="PROSITE" id="PS50110">
    <property type="entry name" value="RESPONSE_REGULATORY"/>
    <property type="match status" value="1"/>
</dbReference>
<dbReference type="InterPro" id="IPR003018">
    <property type="entry name" value="GAF"/>
</dbReference>
<evidence type="ECO:0000256" key="5">
    <source>
        <dbReference type="ARBA" id="ARBA00022741"/>
    </source>
</evidence>
<dbReference type="InterPro" id="IPR004358">
    <property type="entry name" value="Sig_transdc_His_kin-like_C"/>
</dbReference>
<dbReference type="Gene3D" id="3.30.450.20">
    <property type="entry name" value="PAS domain"/>
    <property type="match status" value="1"/>
</dbReference>
<dbReference type="Pfam" id="PF02518">
    <property type="entry name" value="HATPase_c"/>
    <property type="match status" value="1"/>
</dbReference>
<dbReference type="EC" id="2.7.13.3" evidence="2"/>
<dbReference type="PANTHER" id="PTHR43065:SF49">
    <property type="entry name" value="HISTIDINE KINASE"/>
    <property type="match status" value="1"/>
</dbReference>
<name>A0ABW7GUY6_9BURK</name>
<keyword evidence="6" id="KW-0418">Kinase</keyword>
<reference evidence="14 15" key="1">
    <citation type="submission" date="2024-08" db="EMBL/GenBank/DDBJ databases">
        <authorList>
            <person name="Lu H."/>
        </authorList>
    </citation>
    <scope>NUCLEOTIDE SEQUENCE [LARGE SCALE GENOMIC DNA]</scope>
    <source>
        <strain evidence="14 15">BYS87W</strain>
    </source>
</reference>
<dbReference type="SMART" id="SM00448">
    <property type="entry name" value="REC"/>
    <property type="match status" value="1"/>
</dbReference>
<dbReference type="PANTHER" id="PTHR43065">
    <property type="entry name" value="SENSOR HISTIDINE KINASE"/>
    <property type="match status" value="1"/>
</dbReference>
<evidence type="ECO:0000256" key="7">
    <source>
        <dbReference type="ARBA" id="ARBA00022840"/>
    </source>
</evidence>
<feature type="domain" description="PAS" evidence="12">
    <location>
        <begin position="23"/>
        <end position="92"/>
    </location>
</feature>
<feature type="modified residue" description="4-aspartylphosphate" evidence="9">
    <location>
        <position position="633"/>
    </location>
</feature>
<dbReference type="Pfam" id="PF00989">
    <property type="entry name" value="PAS"/>
    <property type="match status" value="1"/>
</dbReference>